<dbReference type="OrthoDB" id="2016582at2759"/>
<evidence type="ECO:0000256" key="1">
    <source>
        <dbReference type="SAM" id="MobiDB-lite"/>
    </source>
</evidence>
<organism evidence="2 3">
    <name type="scientific">Eumeta variegata</name>
    <name type="common">Bagworm moth</name>
    <name type="synonym">Eumeta japonica</name>
    <dbReference type="NCBI Taxonomy" id="151549"/>
    <lineage>
        <taxon>Eukaryota</taxon>
        <taxon>Metazoa</taxon>
        <taxon>Ecdysozoa</taxon>
        <taxon>Arthropoda</taxon>
        <taxon>Hexapoda</taxon>
        <taxon>Insecta</taxon>
        <taxon>Pterygota</taxon>
        <taxon>Neoptera</taxon>
        <taxon>Endopterygota</taxon>
        <taxon>Lepidoptera</taxon>
        <taxon>Glossata</taxon>
        <taxon>Ditrysia</taxon>
        <taxon>Tineoidea</taxon>
        <taxon>Psychidae</taxon>
        <taxon>Oiketicinae</taxon>
        <taxon>Eumeta</taxon>
    </lineage>
</organism>
<dbReference type="EMBL" id="BGZK01000056">
    <property type="protein sequence ID" value="GBP13352.1"/>
    <property type="molecule type" value="Genomic_DNA"/>
</dbReference>
<keyword evidence="3" id="KW-1185">Reference proteome</keyword>
<evidence type="ECO:0000313" key="2">
    <source>
        <dbReference type="EMBL" id="GBP13352.1"/>
    </source>
</evidence>
<reference evidence="2 3" key="1">
    <citation type="journal article" date="2019" name="Commun. Biol.">
        <title>The bagworm genome reveals a unique fibroin gene that provides high tensile strength.</title>
        <authorList>
            <person name="Kono N."/>
            <person name="Nakamura H."/>
            <person name="Ohtoshi R."/>
            <person name="Tomita M."/>
            <person name="Numata K."/>
            <person name="Arakawa K."/>
        </authorList>
    </citation>
    <scope>NUCLEOTIDE SEQUENCE [LARGE SCALE GENOMIC DNA]</scope>
</reference>
<evidence type="ECO:0000313" key="3">
    <source>
        <dbReference type="Proteomes" id="UP000299102"/>
    </source>
</evidence>
<dbReference type="AlphaFoldDB" id="A0A4C1TFU7"/>
<sequence length="95" mass="10713">MGRNPLRRTSRSDTCSHGQRVAQTRMAIKVEDQYDSLFLGSARSFIDPNHNILETPGTQCAWNEIIIKTSLERLLKEAPDDTNKARLRAALISES</sequence>
<dbReference type="Proteomes" id="UP000299102">
    <property type="component" value="Unassembled WGS sequence"/>
</dbReference>
<name>A0A4C1TFU7_EUMVA</name>
<protein>
    <submittedName>
        <fullName evidence="2">Uncharacterized protein</fullName>
    </submittedName>
</protein>
<gene>
    <name evidence="2" type="ORF">EVAR_8261_1</name>
</gene>
<proteinExistence type="predicted"/>
<accession>A0A4C1TFU7</accession>
<comment type="caution">
    <text evidence="2">The sequence shown here is derived from an EMBL/GenBank/DDBJ whole genome shotgun (WGS) entry which is preliminary data.</text>
</comment>
<feature type="region of interest" description="Disordered" evidence="1">
    <location>
        <begin position="1"/>
        <end position="20"/>
    </location>
</feature>